<dbReference type="InterPro" id="IPR014284">
    <property type="entry name" value="RNA_pol_sigma-70_dom"/>
</dbReference>
<reference evidence="7" key="2">
    <citation type="submission" date="2021-04" db="EMBL/GenBank/DDBJ databases">
        <authorList>
            <person name="Gilroy R."/>
        </authorList>
    </citation>
    <scope>NUCLEOTIDE SEQUENCE</scope>
    <source>
        <strain evidence="7">1068</strain>
    </source>
</reference>
<evidence type="ECO:0000256" key="3">
    <source>
        <dbReference type="ARBA" id="ARBA00023082"/>
    </source>
</evidence>
<dbReference type="PANTHER" id="PTHR43133">
    <property type="entry name" value="RNA POLYMERASE ECF-TYPE SIGMA FACTO"/>
    <property type="match status" value="1"/>
</dbReference>
<dbReference type="InterPro" id="IPR036388">
    <property type="entry name" value="WH-like_DNA-bd_sf"/>
</dbReference>
<dbReference type="CDD" id="cd06171">
    <property type="entry name" value="Sigma70_r4"/>
    <property type="match status" value="1"/>
</dbReference>
<feature type="domain" description="RNA polymerase sigma-70 region 2" evidence="5">
    <location>
        <begin position="6"/>
        <end position="70"/>
    </location>
</feature>
<dbReference type="Pfam" id="PF04542">
    <property type="entry name" value="Sigma70_r2"/>
    <property type="match status" value="1"/>
</dbReference>
<accession>A0A9D2FUL5</accession>
<organism evidence="7 8">
    <name type="scientific">Candidatus Blautia pullicola</name>
    <dbReference type="NCBI Taxonomy" id="2838498"/>
    <lineage>
        <taxon>Bacteria</taxon>
        <taxon>Bacillati</taxon>
        <taxon>Bacillota</taxon>
        <taxon>Clostridia</taxon>
        <taxon>Lachnospirales</taxon>
        <taxon>Lachnospiraceae</taxon>
        <taxon>Blautia</taxon>
    </lineage>
</organism>
<evidence type="ECO:0000256" key="4">
    <source>
        <dbReference type="ARBA" id="ARBA00023163"/>
    </source>
</evidence>
<keyword evidence="3" id="KW-0731">Sigma factor</keyword>
<dbReference type="PANTHER" id="PTHR43133:SF51">
    <property type="entry name" value="RNA POLYMERASE SIGMA FACTOR"/>
    <property type="match status" value="1"/>
</dbReference>
<dbReference type="SUPFAM" id="SSF88946">
    <property type="entry name" value="Sigma2 domain of RNA polymerase sigma factors"/>
    <property type="match status" value="1"/>
</dbReference>
<dbReference type="InterPro" id="IPR013325">
    <property type="entry name" value="RNA_pol_sigma_r2"/>
</dbReference>
<sequence>MIDQYIQQYGRRLYGLCLTLCASVFDAEDLYQETWLKVVKNIEKYDDTKPFEPWLTKICVNTYRNTLRRRIRSPVFDGFASTEEKEAVFAGFPASQEEKEDYSVLYRAIDRLPEKLRVTVILFYFQDMDIGSAAGGLGIPVGTVKSRLNKARKLLKEALSNETDIPF</sequence>
<evidence type="ECO:0000256" key="1">
    <source>
        <dbReference type="ARBA" id="ARBA00010641"/>
    </source>
</evidence>
<dbReference type="GO" id="GO:0016987">
    <property type="term" value="F:sigma factor activity"/>
    <property type="evidence" value="ECO:0007669"/>
    <property type="project" value="UniProtKB-KW"/>
</dbReference>
<reference evidence="7" key="1">
    <citation type="journal article" date="2021" name="PeerJ">
        <title>Extensive microbial diversity within the chicken gut microbiome revealed by metagenomics and culture.</title>
        <authorList>
            <person name="Gilroy R."/>
            <person name="Ravi A."/>
            <person name="Getino M."/>
            <person name="Pursley I."/>
            <person name="Horton D.L."/>
            <person name="Alikhan N.F."/>
            <person name="Baker D."/>
            <person name="Gharbi K."/>
            <person name="Hall N."/>
            <person name="Watson M."/>
            <person name="Adriaenssens E.M."/>
            <person name="Foster-Nyarko E."/>
            <person name="Jarju S."/>
            <person name="Secka A."/>
            <person name="Antonio M."/>
            <person name="Oren A."/>
            <person name="Chaudhuri R.R."/>
            <person name="La Ragione R."/>
            <person name="Hildebrand F."/>
            <person name="Pallen M.J."/>
        </authorList>
    </citation>
    <scope>NUCLEOTIDE SEQUENCE</scope>
    <source>
        <strain evidence="7">1068</strain>
    </source>
</reference>
<feature type="domain" description="RNA polymerase sigma factor 70 region 4 type 2" evidence="6">
    <location>
        <begin position="105"/>
        <end position="155"/>
    </location>
</feature>
<evidence type="ECO:0000313" key="7">
    <source>
        <dbReference type="EMBL" id="HIZ66715.1"/>
    </source>
</evidence>
<dbReference type="InterPro" id="IPR039425">
    <property type="entry name" value="RNA_pol_sigma-70-like"/>
</dbReference>
<keyword evidence="4" id="KW-0804">Transcription</keyword>
<dbReference type="InterPro" id="IPR013249">
    <property type="entry name" value="RNA_pol_sigma70_r4_t2"/>
</dbReference>
<comment type="caution">
    <text evidence="7">The sequence shown here is derived from an EMBL/GenBank/DDBJ whole genome shotgun (WGS) entry which is preliminary data.</text>
</comment>
<evidence type="ECO:0000259" key="6">
    <source>
        <dbReference type="Pfam" id="PF08281"/>
    </source>
</evidence>
<dbReference type="GO" id="GO:0003677">
    <property type="term" value="F:DNA binding"/>
    <property type="evidence" value="ECO:0007669"/>
    <property type="project" value="InterPro"/>
</dbReference>
<proteinExistence type="inferred from homology"/>
<dbReference type="Pfam" id="PF08281">
    <property type="entry name" value="Sigma70_r4_2"/>
    <property type="match status" value="1"/>
</dbReference>
<evidence type="ECO:0000259" key="5">
    <source>
        <dbReference type="Pfam" id="PF04542"/>
    </source>
</evidence>
<comment type="similarity">
    <text evidence="1">Belongs to the sigma-70 factor family. ECF subfamily.</text>
</comment>
<dbReference type="GO" id="GO:0006352">
    <property type="term" value="P:DNA-templated transcription initiation"/>
    <property type="evidence" value="ECO:0007669"/>
    <property type="project" value="InterPro"/>
</dbReference>
<keyword evidence="2" id="KW-0805">Transcription regulation</keyword>
<gene>
    <name evidence="7" type="ORF">H9809_12615</name>
</gene>
<dbReference type="InterPro" id="IPR013324">
    <property type="entry name" value="RNA_pol_sigma_r3/r4-like"/>
</dbReference>
<dbReference type="NCBIfam" id="TIGR02937">
    <property type="entry name" value="sigma70-ECF"/>
    <property type="match status" value="1"/>
</dbReference>
<evidence type="ECO:0000256" key="2">
    <source>
        <dbReference type="ARBA" id="ARBA00023015"/>
    </source>
</evidence>
<dbReference type="SUPFAM" id="SSF88659">
    <property type="entry name" value="Sigma3 and sigma4 domains of RNA polymerase sigma factors"/>
    <property type="match status" value="1"/>
</dbReference>
<dbReference type="Gene3D" id="1.10.10.10">
    <property type="entry name" value="Winged helix-like DNA-binding domain superfamily/Winged helix DNA-binding domain"/>
    <property type="match status" value="1"/>
</dbReference>
<evidence type="ECO:0000313" key="8">
    <source>
        <dbReference type="Proteomes" id="UP000824056"/>
    </source>
</evidence>
<dbReference type="Proteomes" id="UP000824056">
    <property type="component" value="Unassembled WGS sequence"/>
</dbReference>
<dbReference type="Gene3D" id="1.10.1740.10">
    <property type="match status" value="1"/>
</dbReference>
<dbReference type="InterPro" id="IPR007627">
    <property type="entry name" value="RNA_pol_sigma70_r2"/>
</dbReference>
<dbReference type="EMBL" id="DXBG01000295">
    <property type="protein sequence ID" value="HIZ66715.1"/>
    <property type="molecule type" value="Genomic_DNA"/>
</dbReference>
<protein>
    <submittedName>
        <fullName evidence="7">Sigma-70 family RNA polymerase sigma factor</fullName>
    </submittedName>
</protein>
<dbReference type="AlphaFoldDB" id="A0A9D2FUL5"/>
<name>A0A9D2FUL5_9FIRM</name>